<name>A0A383A7G0_9ZZZZ</name>
<dbReference type="AlphaFoldDB" id="A0A383A7G0"/>
<sequence>MKTVIASVHYDIAPAWALLERKLIDLMNEAVHPYTEKYTNPDGSLIWTDTWTGSRDGMDDFYEAFHNFAQFYSLGGGDHLLDMADHHWDGITRQLTKFGRVYKEYERGYDQFHQSESYIYFYHLC</sequence>
<dbReference type="EMBL" id="UINC01189737">
    <property type="protein sequence ID" value="SVE03561.1"/>
    <property type="molecule type" value="Genomic_DNA"/>
</dbReference>
<dbReference type="InterPro" id="IPR058347">
    <property type="entry name" value="DUF8034"/>
</dbReference>
<dbReference type="Pfam" id="PF26099">
    <property type="entry name" value="DUF8034"/>
    <property type="match status" value="1"/>
</dbReference>
<proteinExistence type="predicted"/>
<evidence type="ECO:0000313" key="1">
    <source>
        <dbReference type="EMBL" id="SVE03561.1"/>
    </source>
</evidence>
<protein>
    <submittedName>
        <fullName evidence="1">Uncharacterized protein</fullName>
    </submittedName>
</protein>
<organism evidence="1">
    <name type="scientific">marine metagenome</name>
    <dbReference type="NCBI Taxonomy" id="408172"/>
    <lineage>
        <taxon>unclassified sequences</taxon>
        <taxon>metagenomes</taxon>
        <taxon>ecological metagenomes</taxon>
    </lineage>
</organism>
<gene>
    <name evidence="1" type="ORF">METZ01_LOCUS456415</name>
</gene>
<accession>A0A383A7G0</accession>
<reference evidence="1" key="1">
    <citation type="submission" date="2018-05" db="EMBL/GenBank/DDBJ databases">
        <authorList>
            <person name="Lanie J.A."/>
            <person name="Ng W.-L."/>
            <person name="Kazmierczak K.M."/>
            <person name="Andrzejewski T.M."/>
            <person name="Davidsen T.M."/>
            <person name="Wayne K.J."/>
            <person name="Tettelin H."/>
            <person name="Glass J.I."/>
            <person name="Rusch D."/>
            <person name="Podicherti R."/>
            <person name="Tsui H.-C.T."/>
            <person name="Winkler M.E."/>
        </authorList>
    </citation>
    <scope>NUCLEOTIDE SEQUENCE</scope>
</reference>
<feature type="non-terminal residue" evidence="1">
    <location>
        <position position="125"/>
    </location>
</feature>